<accession>A0A6N2KWT3</accession>
<reference evidence="13" key="1">
    <citation type="submission" date="2019-03" db="EMBL/GenBank/DDBJ databases">
        <authorList>
            <person name="Mank J."/>
            <person name="Almeida P."/>
        </authorList>
    </citation>
    <scope>NUCLEOTIDE SEQUENCE</scope>
    <source>
        <strain evidence="13">78183</strain>
    </source>
</reference>
<dbReference type="InterPro" id="IPR051502">
    <property type="entry name" value="RLP_Defense_Trigger"/>
</dbReference>
<name>A0A6N2KWT3_SALVM</name>
<keyword evidence="8 10" id="KW-0472">Membrane</keyword>
<dbReference type="FunFam" id="3.80.10.10:FF:000095">
    <property type="entry name" value="LRR receptor-like serine/threonine-protein kinase GSO1"/>
    <property type="match status" value="1"/>
</dbReference>
<dbReference type="Pfam" id="PF08263">
    <property type="entry name" value="LRRNT_2"/>
    <property type="match status" value="1"/>
</dbReference>
<keyword evidence="6" id="KW-0677">Repeat</keyword>
<feature type="transmembrane region" description="Helical" evidence="10">
    <location>
        <begin position="1101"/>
        <end position="1123"/>
    </location>
</feature>
<dbReference type="InterPro" id="IPR032675">
    <property type="entry name" value="LRR_dom_sf"/>
</dbReference>
<gene>
    <name evidence="13" type="ORF">SVIM_LOCUS145788</name>
</gene>
<organism evidence="13">
    <name type="scientific">Salix viminalis</name>
    <name type="common">Common osier</name>
    <name type="synonym">Basket willow</name>
    <dbReference type="NCBI Taxonomy" id="40686"/>
    <lineage>
        <taxon>Eukaryota</taxon>
        <taxon>Viridiplantae</taxon>
        <taxon>Streptophyta</taxon>
        <taxon>Embryophyta</taxon>
        <taxon>Tracheophyta</taxon>
        <taxon>Spermatophyta</taxon>
        <taxon>Magnoliopsida</taxon>
        <taxon>eudicotyledons</taxon>
        <taxon>Gunneridae</taxon>
        <taxon>Pentapetalae</taxon>
        <taxon>rosids</taxon>
        <taxon>fabids</taxon>
        <taxon>Malpighiales</taxon>
        <taxon>Salicaceae</taxon>
        <taxon>Saliceae</taxon>
        <taxon>Salix</taxon>
    </lineage>
</organism>
<evidence type="ECO:0000259" key="12">
    <source>
        <dbReference type="Pfam" id="PF08263"/>
    </source>
</evidence>
<evidence type="ECO:0000256" key="11">
    <source>
        <dbReference type="SAM" id="SignalP"/>
    </source>
</evidence>
<evidence type="ECO:0000256" key="3">
    <source>
        <dbReference type="ARBA" id="ARBA00022475"/>
    </source>
</evidence>
<comment type="similarity">
    <text evidence="2">Belongs to the RLP family.</text>
</comment>
<feature type="domain" description="Leucine-rich repeat-containing N-terminal plant-type" evidence="12">
    <location>
        <begin position="30"/>
        <end position="73"/>
    </location>
</feature>
<dbReference type="SMART" id="SM00369">
    <property type="entry name" value="LRR_TYP"/>
    <property type="match status" value="13"/>
</dbReference>
<dbReference type="Pfam" id="PF00560">
    <property type="entry name" value="LRR_1"/>
    <property type="match status" value="9"/>
</dbReference>
<dbReference type="GO" id="GO:0005886">
    <property type="term" value="C:plasma membrane"/>
    <property type="evidence" value="ECO:0007669"/>
    <property type="project" value="UniProtKB-SubCell"/>
</dbReference>
<evidence type="ECO:0000256" key="6">
    <source>
        <dbReference type="ARBA" id="ARBA00022737"/>
    </source>
</evidence>
<evidence type="ECO:0000256" key="1">
    <source>
        <dbReference type="ARBA" id="ARBA00004251"/>
    </source>
</evidence>
<dbReference type="FunFam" id="3.80.10.10:FF:000213">
    <property type="entry name" value="Tyrosine-sulfated glycopeptide receptor 1"/>
    <property type="match status" value="1"/>
</dbReference>
<feature type="chain" id="PRO_5026885655" description="Leucine-rich repeat-containing N-terminal plant-type domain-containing protein" evidence="11">
    <location>
        <begin position="24"/>
        <end position="1159"/>
    </location>
</feature>
<dbReference type="InterPro" id="IPR003591">
    <property type="entry name" value="Leu-rich_rpt_typical-subtyp"/>
</dbReference>
<keyword evidence="3" id="KW-1003">Cell membrane</keyword>
<keyword evidence="4" id="KW-0433">Leucine-rich repeat</keyword>
<evidence type="ECO:0000256" key="7">
    <source>
        <dbReference type="ARBA" id="ARBA00022989"/>
    </source>
</evidence>
<proteinExistence type="inferred from homology"/>
<dbReference type="EMBL" id="CAADRP010000835">
    <property type="protein sequence ID" value="VFU32757.1"/>
    <property type="molecule type" value="Genomic_DNA"/>
</dbReference>
<dbReference type="PANTHER" id="PTHR48062:SF21">
    <property type="entry name" value="RECEPTOR-LIKE PROTEIN 12"/>
    <property type="match status" value="1"/>
</dbReference>
<dbReference type="AlphaFoldDB" id="A0A6N2KWT3"/>
<evidence type="ECO:0000256" key="5">
    <source>
        <dbReference type="ARBA" id="ARBA00022692"/>
    </source>
</evidence>
<dbReference type="InterPro" id="IPR001611">
    <property type="entry name" value="Leu-rich_rpt"/>
</dbReference>
<sequence>MTMKKMWVWMVLTLFTLVGEWHGRCYGCLEEERMGLLEIKSSIDPNGYDLRDWVDTSNENISNCCEWWRVECDNTTRRVIELTLPGVWYYRLGDLVLNASLFLPFKELRSLDLGNNAIVGCHENQGFEVLSSKLTKLNVLDLSENRFNDDSSMLSCLTGLSSLKSLYLWGNMLTGSTGVKVLSSRLKKLENLDLGWNRYNDSIFSSLTGFTSLKSLNLSYNFELTGSTGVKVSSSRLKKLENLDLSRNRFNDSIFSSLTGFTSLKSLDLSYNFELTGSTVGVEVLSSQLRKLERLDLSYNSFNNILPHLCGFSSLKTLNLSGNMVSGSTTCLRKLEVLSLNELTIIGSTLLQSLGALPSLKILSLQDNNFSSTSISQVTFFNMTTLEELYIDRSSALPIKFLHNIGQLNALKILSARDCDLTGTLPTQGLKNVEQLDLSGNKLEGSLPDCLGNLSSLQVLDVSRNWFTGNIATGPLSNLTSLEFLSLSNNLFKLPLSFKSFSNHSKLKFFICDNCTLVEDRAGFRNFIPKLQLMVFSLLDSTSKAINSNVPNFLYSQYDLRTLDLSNCNFSGVFPSWLLENNTRLEALYLRQNSFVGPLKLPNHPTPNMIFLDISNNNISGQVPRNICSVFPHLAQFMMAKNGLTGSIPSCFGNITYPPLFIDLSHNLLSIGKPEQLKRSWYVKLSNNNLGGQISPSIFNSSFLGYLYLDGNKFTGHVLDFQPTNGISLVALDISDNQFSGILPTRMGNFSDLQAIDLSRNHFDGPLPIDFCMLDYLEYLDLSENNFSGSVPSCFNPSSLKYVHLSKNQLSGPLTGAFYYSSSLVTLDIADNNLMGPISNWIGNLPALSVLLLRANQFAGDLPTQLCLLEHLAILDVSRNQLSGPLPFCLGNFSLKENLDKAGGPGHKTFYGGPLRKTSYATGIADDLEFFIEEINIEETVEFTTKRRSEGYKGTVLNFMTGFDLSSNRFSGEIPLEMGKLSKLHALNLSHNNLTGSIPATFSNLKQIESLDLSHNNFDGVIPPQLVVLNNLEVFSVAHNNLSGKAPEMKAQFGTFDESSYEGNPLLCGPPLQNKCSEEQSPSQPMPNDEREDDGFIDMDVFYVSLGVSYVIVVLTIAAVLYINPLWRGRWFHFIEECIDTCYCLMVVNFRKFSNFRRS</sequence>
<evidence type="ECO:0000256" key="4">
    <source>
        <dbReference type="ARBA" id="ARBA00022614"/>
    </source>
</evidence>
<evidence type="ECO:0000313" key="13">
    <source>
        <dbReference type="EMBL" id="VFU32757.1"/>
    </source>
</evidence>
<dbReference type="InterPro" id="IPR013210">
    <property type="entry name" value="LRR_N_plant-typ"/>
</dbReference>
<keyword evidence="7 10" id="KW-1133">Transmembrane helix</keyword>
<evidence type="ECO:0000256" key="8">
    <source>
        <dbReference type="ARBA" id="ARBA00023136"/>
    </source>
</evidence>
<dbReference type="Gene3D" id="3.80.10.10">
    <property type="entry name" value="Ribonuclease Inhibitor"/>
    <property type="match status" value="6"/>
</dbReference>
<evidence type="ECO:0000256" key="10">
    <source>
        <dbReference type="SAM" id="Phobius"/>
    </source>
</evidence>
<comment type="subcellular location">
    <subcellularLocation>
        <location evidence="1">Cell membrane</location>
        <topology evidence="1">Single-pass type I membrane protein</topology>
    </subcellularLocation>
</comment>
<evidence type="ECO:0000256" key="2">
    <source>
        <dbReference type="ARBA" id="ARBA00009592"/>
    </source>
</evidence>
<dbReference type="SUPFAM" id="SSF52058">
    <property type="entry name" value="L domain-like"/>
    <property type="match status" value="4"/>
</dbReference>
<evidence type="ECO:0000256" key="9">
    <source>
        <dbReference type="ARBA" id="ARBA00023180"/>
    </source>
</evidence>
<keyword evidence="5 10" id="KW-0812">Transmembrane</keyword>
<dbReference type="SMART" id="SM00365">
    <property type="entry name" value="LRR_SD22"/>
    <property type="match status" value="12"/>
</dbReference>
<dbReference type="Pfam" id="PF13855">
    <property type="entry name" value="LRR_8"/>
    <property type="match status" value="1"/>
</dbReference>
<feature type="signal peptide" evidence="11">
    <location>
        <begin position="1"/>
        <end position="23"/>
    </location>
</feature>
<keyword evidence="11" id="KW-0732">Signal</keyword>
<dbReference type="PANTHER" id="PTHR48062">
    <property type="entry name" value="RECEPTOR-LIKE PROTEIN 14"/>
    <property type="match status" value="1"/>
</dbReference>
<protein>
    <recommendedName>
        <fullName evidence="12">Leucine-rich repeat-containing N-terminal plant-type domain-containing protein</fullName>
    </recommendedName>
</protein>
<keyword evidence="9" id="KW-0325">Glycoprotein</keyword>